<dbReference type="InterPro" id="IPR038186">
    <property type="entry name" value="CHAD_dom_sf"/>
</dbReference>
<evidence type="ECO:0000313" key="2">
    <source>
        <dbReference type="EMBL" id="SFO94893.1"/>
    </source>
</evidence>
<dbReference type="PANTHER" id="PTHR39339">
    <property type="entry name" value="SLR1444 PROTEIN"/>
    <property type="match status" value="1"/>
</dbReference>
<dbReference type="Gene3D" id="1.40.20.10">
    <property type="entry name" value="CHAD domain"/>
    <property type="match status" value="1"/>
</dbReference>
<dbReference type="Proteomes" id="UP000199236">
    <property type="component" value="Unassembled WGS sequence"/>
</dbReference>
<dbReference type="AlphaFoldDB" id="A0A1I5LCJ2"/>
<dbReference type="PROSITE" id="PS51708">
    <property type="entry name" value="CHAD"/>
    <property type="match status" value="1"/>
</dbReference>
<dbReference type="EMBL" id="FOVR01000016">
    <property type="protein sequence ID" value="SFO94893.1"/>
    <property type="molecule type" value="Genomic_DNA"/>
</dbReference>
<dbReference type="SMART" id="SM00880">
    <property type="entry name" value="CHAD"/>
    <property type="match status" value="1"/>
</dbReference>
<accession>A0A1I5LCJ2</accession>
<evidence type="ECO:0000259" key="1">
    <source>
        <dbReference type="PROSITE" id="PS51708"/>
    </source>
</evidence>
<gene>
    <name evidence="2" type="ORF">SAMN04488056_11679</name>
</gene>
<protein>
    <submittedName>
        <fullName evidence="2">CHAD domain-containing protein</fullName>
    </submittedName>
</protein>
<name>A0A1I5LCJ2_9HYPH</name>
<organism evidence="2 3">
    <name type="scientific">Cohaesibacter marisflavi</name>
    <dbReference type="NCBI Taxonomy" id="655353"/>
    <lineage>
        <taxon>Bacteria</taxon>
        <taxon>Pseudomonadati</taxon>
        <taxon>Pseudomonadota</taxon>
        <taxon>Alphaproteobacteria</taxon>
        <taxon>Hyphomicrobiales</taxon>
        <taxon>Cohaesibacteraceae</taxon>
    </lineage>
</organism>
<dbReference type="STRING" id="655353.SAMN04488056_11679"/>
<dbReference type="PANTHER" id="PTHR39339:SF1">
    <property type="entry name" value="CHAD DOMAIN-CONTAINING PROTEIN"/>
    <property type="match status" value="1"/>
</dbReference>
<evidence type="ECO:0000313" key="3">
    <source>
        <dbReference type="Proteomes" id="UP000199236"/>
    </source>
</evidence>
<feature type="domain" description="CHAD" evidence="1">
    <location>
        <begin position="220"/>
        <end position="513"/>
    </location>
</feature>
<keyword evidence="3" id="KW-1185">Reference proteome</keyword>
<sequence>MRLSVALRQLLFRETIYAMAETDEHLLLIPNHSLDCLIDEDFGKLRPVLSEQTDPVDATLLDMFPLPLTRSGRLLLASEGRLQLLDRDGALITQKGSADGGFISDLRKGPVRTALKGLPHLRALMPICRLQCCFSQMALVDDEGKIHIKVQFIETRMVGGANGLIAFLRPVRGYEKALVRLREKLIDLGGGEEGLETFLSGLCMGFPSGVLKPEITIREDEPAFDVATDIMAAYLPAARVNEKGIVNDIDTEFLHDYRIALRKIRSVLSLFKGVYSQEQTRDLKRRFSALMAKTGTLRDLDVYLLEKQDFFALIPEALHGGLKEMFALFLRDREEAAVELADHLISDAYQAEMQALSDLLAAPARLERGPKSDLGAHEYARQLIWKRYRKICKIAKGITAQSDDEDVHELRIHCKKLRYLMEFFAPLFPRKDIKQLIKPMKRLQDNLGAFNDCSVQIESLSGFLESHKFRNKATQMKVAKSVGALIAILHHRQAEERAHVVENFARFDSEVTQQTFRALFKMREGEE</sequence>
<dbReference type="InterPro" id="IPR007899">
    <property type="entry name" value="CHAD_dom"/>
</dbReference>
<dbReference type="Pfam" id="PF05235">
    <property type="entry name" value="CHAD"/>
    <property type="match status" value="1"/>
</dbReference>
<proteinExistence type="predicted"/>
<reference evidence="2 3" key="1">
    <citation type="submission" date="2016-10" db="EMBL/GenBank/DDBJ databases">
        <authorList>
            <person name="de Groot N.N."/>
        </authorList>
    </citation>
    <scope>NUCLEOTIDE SEQUENCE [LARGE SCALE GENOMIC DNA]</scope>
    <source>
        <strain evidence="2 3">CGMCC 1.9157</strain>
    </source>
</reference>